<sequence length="98" mass="11012">MNGFPDLLEGAVATSLEIASIHQANNRTCFKKLSLLKIALFLFSKAVGWFSPHEECRTGTMWHMQRKYREKRSSSLVLTASLDASTKVGLPNWFSGCF</sequence>
<accession>A0A1I0FWW1</accession>
<organism evidence="1 2">
    <name type="scientific">Nitrosospira multiformis</name>
    <dbReference type="NCBI Taxonomy" id="1231"/>
    <lineage>
        <taxon>Bacteria</taxon>
        <taxon>Pseudomonadati</taxon>
        <taxon>Pseudomonadota</taxon>
        <taxon>Betaproteobacteria</taxon>
        <taxon>Nitrosomonadales</taxon>
        <taxon>Nitrosomonadaceae</taxon>
        <taxon>Nitrosospira</taxon>
    </lineage>
</organism>
<reference evidence="1 2" key="1">
    <citation type="submission" date="2016-10" db="EMBL/GenBank/DDBJ databases">
        <authorList>
            <person name="de Groot N.N."/>
        </authorList>
    </citation>
    <scope>NUCLEOTIDE SEQUENCE [LARGE SCALE GENOMIC DNA]</scope>
    <source>
        <strain evidence="1 2">Nl7</strain>
    </source>
</reference>
<protein>
    <submittedName>
        <fullName evidence="1">Uncharacterized protein</fullName>
    </submittedName>
</protein>
<evidence type="ECO:0000313" key="1">
    <source>
        <dbReference type="EMBL" id="SET61974.1"/>
    </source>
</evidence>
<dbReference type="AlphaFoldDB" id="A0A1I0FWW1"/>
<evidence type="ECO:0000313" key="2">
    <source>
        <dbReference type="Proteomes" id="UP000183339"/>
    </source>
</evidence>
<proteinExistence type="predicted"/>
<name>A0A1I0FWW1_9PROT</name>
<dbReference type="Proteomes" id="UP000183339">
    <property type="component" value="Unassembled WGS sequence"/>
</dbReference>
<dbReference type="EMBL" id="FOHI01000010">
    <property type="protein sequence ID" value="SET61974.1"/>
    <property type="molecule type" value="Genomic_DNA"/>
</dbReference>
<gene>
    <name evidence="1" type="ORF">SAMN05216412_11064</name>
</gene>